<gene>
    <name evidence="2" type="ORF">Pla8534_36350</name>
</gene>
<protein>
    <submittedName>
        <fullName evidence="2">Uncharacterized protein</fullName>
    </submittedName>
</protein>
<dbReference type="EMBL" id="CP036433">
    <property type="protein sequence ID" value="QDU95818.1"/>
    <property type="molecule type" value="Genomic_DNA"/>
</dbReference>
<feature type="region of interest" description="Disordered" evidence="1">
    <location>
        <begin position="145"/>
        <end position="169"/>
    </location>
</feature>
<evidence type="ECO:0000256" key="1">
    <source>
        <dbReference type="SAM" id="MobiDB-lite"/>
    </source>
</evidence>
<dbReference type="KEGG" id="lcre:Pla8534_36350"/>
<proteinExistence type="predicted"/>
<dbReference type="Proteomes" id="UP000317648">
    <property type="component" value="Chromosome"/>
</dbReference>
<feature type="region of interest" description="Disordered" evidence="1">
    <location>
        <begin position="44"/>
        <end position="63"/>
    </location>
</feature>
<sequence length="183" mass="20656">MKTSNLRPYRCCLMDIWRLRSSNVWACRAQPFFIDVSENSSRAADPWRRRSGQGVRSRTATPGGGRDILRNALLFSAAAIERGRSRRREDSQRRRGVRLRGHSAVDFLGASFALDDDARGADSASYALRHGNLGEASATVRLAKNRRRPGRSRHRRLSKNGRKYYETPGIRCPSTEVLQAPND</sequence>
<organism evidence="2 3">
    <name type="scientific">Lignipirellula cremea</name>
    <dbReference type="NCBI Taxonomy" id="2528010"/>
    <lineage>
        <taxon>Bacteria</taxon>
        <taxon>Pseudomonadati</taxon>
        <taxon>Planctomycetota</taxon>
        <taxon>Planctomycetia</taxon>
        <taxon>Pirellulales</taxon>
        <taxon>Pirellulaceae</taxon>
        <taxon>Lignipirellula</taxon>
    </lineage>
</organism>
<keyword evidence="3" id="KW-1185">Reference proteome</keyword>
<reference evidence="2 3" key="1">
    <citation type="submission" date="2019-02" db="EMBL/GenBank/DDBJ databases">
        <title>Deep-cultivation of Planctomycetes and their phenomic and genomic characterization uncovers novel biology.</title>
        <authorList>
            <person name="Wiegand S."/>
            <person name="Jogler M."/>
            <person name="Boedeker C."/>
            <person name="Pinto D."/>
            <person name="Vollmers J."/>
            <person name="Rivas-Marin E."/>
            <person name="Kohn T."/>
            <person name="Peeters S.H."/>
            <person name="Heuer A."/>
            <person name="Rast P."/>
            <person name="Oberbeckmann S."/>
            <person name="Bunk B."/>
            <person name="Jeske O."/>
            <person name="Meyerdierks A."/>
            <person name="Storesund J.E."/>
            <person name="Kallscheuer N."/>
            <person name="Luecker S."/>
            <person name="Lage O.M."/>
            <person name="Pohl T."/>
            <person name="Merkel B.J."/>
            <person name="Hornburger P."/>
            <person name="Mueller R.-W."/>
            <person name="Bruemmer F."/>
            <person name="Labrenz M."/>
            <person name="Spormann A.M."/>
            <person name="Op den Camp H."/>
            <person name="Overmann J."/>
            <person name="Amann R."/>
            <person name="Jetten M.S.M."/>
            <person name="Mascher T."/>
            <person name="Medema M.H."/>
            <person name="Devos D.P."/>
            <person name="Kaster A.-K."/>
            <person name="Ovreas L."/>
            <person name="Rohde M."/>
            <person name="Galperin M.Y."/>
            <person name="Jogler C."/>
        </authorList>
    </citation>
    <scope>NUCLEOTIDE SEQUENCE [LARGE SCALE GENOMIC DNA]</scope>
    <source>
        <strain evidence="2 3">Pla85_3_4</strain>
    </source>
</reference>
<name>A0A518DVF6_9BACT</name>
<evidence type="ECO:0000313" key="2">
    <source>
        <dbReference type="EMBL" id="QDU95818.1"/>
    </source>
</evidence>
<feature type="compositionally biased region" description="Basic residues" evidence="1">
    <location>
        <begin position="145"/>
        <end position="162"/>
    </location>
</feature>
<accession>A0A518DVF6</accession>
<dbReference type="AlphaFoldDB" id="A0A518DVF6"/>
<evidence type="ECO:0000313" key="3">
    <source>
        <dbReference type="Proteomes" id="UP000317648"/>
    </source>
</evidence>